<evidence type="ECO:0000313" key="2">
    <source>
        <dbReference type="Proteomes" id="UP000054018"/>
    </source>
</evidence>
<dbReference type="AlphaFoldDB" id="A0A0C9YX66"/>
<dbReference type="EMBL" id="KN833752">
    <property type="protein sequence ID" value="KIK21376.1"/>
    <property type="molecule type" value="Genomic_DNA"/>
</dbReference>
<proteinExistence type="predicted"/>
<reference evidence="1 2" key="1">
    <citation type="submission" date="2014-04" db="EMBL/GenBank/DDBJ databases">
        <authorList>
            <consortium name="DOE Joint Genome Institute"/>
            <person name="Kuo A."/>
            <person name="Kohler A."/>
            <person name="Costa M.D."/>
            <person name="Nagy L.G."/>
            <person name="Floudas D."/>
            <person name="Copeland A."/>
            <person name="Barry K.W."/>
            <person name="Cichocki N."/>
            <person name="Veneault-Fourrey C."/>
            <person name="LaButti K."/>
            <person name="Lindquist E.A."/>
            <person name="Lipzen A."/>
            <person name="Lundell T."/>
            <person name="Morin E."/>
            <person name="Murat C."/>
            <person name="Sun H."/>
            <person name="Tunlid A."/>
            <person name="Henrissat B."/>
            <person name="Grigoriev I.V."/>
            <person name="Hibbett D.S."/>
            <person name="Martin F."/>
            <person name="Nordberg H.P."/>
            <person name="Cantor M.N."/>
            <person name="Hua S.X."/>
        </authorList>
    </citation>
    <scope>NUCLEOTIDE SEQUENCE [LARGE SCALE GENOMIC DNA]</scope>
    <source>
        <strain evidence="1 2">441</strain>
    </source>
</reference>
<organism evidence="1 2">
    <name type="scientific">Pisolithus microcarpus 441</name>
    <dbReference type="NCBI Taxonomy" id="765257"/>
    <lineage>
        <taxon>Eukaryota</taxon>
        <taxon>Fungi</taxon>
        <taxon>Dikarya</taxon>
        <taxon>Basidiomycota</taxon>
        <taxon>Agaricomycotina</taxon>
        <taxon>Agaricomycetes</taxon>
        <taxon>Agaricomycetidae</taxon>
        <taxon>Boletales</taxon>
        <taxon>Sclerodermatineae</taxon>
        <taxon>Pisolithaceae</taxon>
        <taxon>Pisolithus</taxon>
    </lineage>
</organism>
<dbReference type="HOGENOM" id="CLU_2813388_0_0_1"/>
<evidence type="ECO:0000313" key="1">
    <source>
        <dbReference type="EMBL" id="KIK21376.1"/>
    </source>
</evidence>
<keyword evidence="2" id="KW-1185">Reference proteome</keyword>
<reference evidence="2" key="2">
    <citation type="submission" date="2015-01" db="EMBL/GenBank/DDBJ databases">
        <title>Evolutionary Origins and Diversification of the Mycorrhizal Mutualists.</title>
        <authorList>
            <consortium name="DOE Joint Genome Institute"/>
            <consortium name="Mycorrhizal Genomics Consortium"/>
            <person name="Kohler A."/>
            <person name="Kuo A."/>
            <person name="Nagy L.G."/>
            <person name="Floudas D."/>
            <person name="Copeland A."/>
            <person name="Barry K.W."/>
            <person name="Cichocki N."/>
            <person name="Veneault-Fourrey C."/>
            <person name="LaButti K."/>
            <person name="Lindquist E.A."/>
            <person name="Lipzen A."/>
            <person name="Lundell T."/>
            <person name="Morin E."/>
            <person name="Murat C."/>
            <person name="Riley R."/>
            <person name="Ohm R."/>
            <person name="Sun H."/>
            <person name="Tunlid A."/>
            <person name="Henrissat B."/>
            <person name="Grigoriev I.V."/>
            <person name="Hibbett D.S."/>
            <person name="Martin F."/>
        </authorList>
    </citation>
    <scope>NUCLEOTIDE SEQUENCE [LARGE SCALE GENOMIC DNA]</scope>
    <source>
        <strain evidence="2">441</strain>
    </source>
</reference>
<accession>A0A0C9YX66</accession>
<sequence>MVRSQILALSSKIQEYGVLLSGPNNETVPAAFMEGSILTRSFLRCFYLDSASLQRKAGHISWFTLGA</sequence>
<protein>
    <submittedName>
        <fullName evidence="1">Uncharacterized protein</fullName>
    </submittedName>
</protein>
<name>A0A0C9YX66_9AGAM</name>
<dbReference type="Proteomes" id="UP000054018">
    <property type="component" value="Unassembled WGS sequence"/>
</dbReference>
<gene>
    <name evidence="1" type="ORF">PISMIDRAFT_681292</name>
</gene>